<dbReference type="Pfam" id="PF13967">
    <property type="entry name" value="RSN1_TM"/>
    <property type="match status" value="1"/>
</dbReference>
<dbReference type="PANTHER" id="PTHR13018">
    <property type="entry name" value="PROBABLE MEMBRANE PROTEIN DUF221-RELATED"/>
    <property type="match status" value="1"/>
</dbReference>
<comment type="caution">
    <text evidence="14">The sequence shown here is derived from an EMBL/GenBank/DDBJ whole genome shotgun (WGS) entry which is preliminary data.</text>
</comment>
<evidence type="ECO:0000256" key="6">
    <source>
        <dbReference type="ARBA" id="ARBA00023136"/>
    </source>
</evidence>
<evidence type="ECO:0000256" key="4">
    <source>
        <dbReference type="ARBA" id="ARBA00022692"/>
    </source>
</evidence>
<dbReference type="Pfam" id="PF02714">
    <property type="entry name" value="RSN1_7TM"/>
    <property type="match status" value="1"/>
</dbReference>
<evidence type="ECO:0000256" key="5">
    <source>
        <dbReference type="ARBA" id="ARBA00022989"/>
    </source>
</evidence>
<name>A0AAN6PSY4_9PEZI</name>
<evidence type="ECO:0000313" key="14">
    <source>
        <dbReference type="EMBL" id="KAK4097188.1"/>
    </source>
</evidence>
<gene>
    <name evidence="14" type="ORF">N658DRAFT_500717</name>
</gene>
<accession>A0AAN6PSY4</accession>
<dbReference type="PANTHER" id="PTHR13018:SF53">
    <property type="entry name" value="DUF221 DOMAIN PROTEIN"/>
    <property type="match status" value="1"/>
</dbReference>
<feature type="domain" description="10TM putative phosphate transporter extracellular tail" evidence="11">
    <location>
        <begin position="937"/>
        <end position="1013"/>
    </location>
</feature>
<feature type="transmembrane region" description="Helical" evidence="9">
    <location>
        <begin position="61"/>
        <end position="79"/>
    </location>
</feature>
<feature type="region of interest" description="Disordered" evidence="8">
    <location>
        <begin position="888"/>
        <end position="909"/>
    </location>
</feature>
<feature type="transmembrane region" description="Helical" evidence="9">
    <location>
        <begin position="770"/>
        <end position="787"/>
    </location>
</feature>
<keyword evidence="15" id="KW-1185">Reference proteome</keyword>
<feature type="domain" description="CSC1/OSCA1-like 7TM region" evidence="10">
    <location>
        <begin position="489"/>
        <end position="761"/>
    </location>
</feature>
<evidence type="ECO:0000256" key="9">
    <source>
        <dbReference type="SAM" id="Phobius"/>
    </source>
</evidence>
<reference evidence="14" key="2">
    <citation type="submission" date="2023-05" db="EMBL/GenBank/DDBJ databases">
        <authorList>
            <consortium name="Lawrence Berkeley National Laboratory"/>
            <person name="Steindorff A."/>
            <person name="Hensen N."/>
            <person name="Bonometti L."/>
            <person name="Westerberg I."/>
            <person name="Brannstrom I.O."/>
            <person name="Guillou S."/>
            <person name="Cros-Aarteil S."/>
            <person name="Calhoun S."/>
            <person name="Haridas S."/>
            <person name="Kuo A."/>
            <person name="Mondo S."/>
            <person name="Pangilinan J."/>
            <person name="Riley R."/>
            <person name="Labutti K."/>
            <person name="Andreopoulos B."/>
            <person name="Lipzen A."/>
            <person name="Chen C."/>
            <person name="Yanf M."/>
            <person name="Daum C."/>
            <person name="Ng V."/>
            <person name="Clum A."/>
            <person name="Ohm R."/>
            <person name="Martin F."/>
            <person name="Silar P."/>
            <person name="Natvig D."/>
            <person name="Lalanne C."/>
            <person name="Gautier V."/>
            <person name="Ament-Velasquez S.L."/>
            <person name="Kruys A."/>
            <person name="Hutchinson M.I."/>
            <person name="Powell A.J."/>
            <person name="Barry K."/>
            <person name="Miller A.N."/>
            <person name="Grigoriev I.V."/>
            <person name="Debuchy R."/>
            <person name="Gladieux P."/>
            <person name="Thoren M.H."/>
            <person name="Johannesson H."/>
        </authorList>
    </citation>
    <scope>NUCLEOTIDE SEQUENCE</scope>
    <source>
        <strain evidence="14">CBS 757.83</strain>
    </source>
</reference>
<feature type="region of interest" description="Disordered" evidence="8">
    <location>
        <begin position="813"/>
        <end position="862"/>
    </location>
</feature>
<evidence type="ECO:0000256" key="2">
    <source>
        <dbReference type="ARBA" id="ARBA00007779"/>
    </source>
</evidence>
<sequence>MDWLAQLPRLERRVLGINESDDPRVGSGRNDSDGGGTLVHFHPTPTKEEDKPASLQSLGSTFYPVLIYSAVCFLIFLFYRRKYRRVYAPRTIPSLRNPEPPSPELPGGWFNWIKPFFAITDDYILNHCSLDGFFFLRFLRVLSAICLAGGCIAWPILLPINGTGSNGMKELDTLTIGNIKLANRLYAHVAVAWCFFGFILFMVCRESIYYVNLRQAYLLSPNYSERLSSRTVLFRCIPKPYLDEAKLQKLFGDSAKNIWILKDTSALRALVEDREETADRLQQAEVRLIRLANAARQKHLRKNPASSALNAHLNQAGASAPDEPLQTDAEKGQAIDNTIQFAVRQLSVLESPTPDKPADPDYTHPYGLDPALPDVRGSVAAMWIPVQSRPYHRPISNFGRRVDTIRWTRARLKVLNQEIWKLRRKHRGGDGSSLNAAFIEFDSQASAQAAFQILAHHQPLHMSPRHIGLRPDEIIWSALRIRWWEAIMRRFFMMGVIAAAIIFWSIPSAFLGVVTNIESLSEKIPFLSFILLLPGPILGVIKGLLPALALSWLMAAVPWMLRRCARVAGVPSHALVELYVQQAYFFFQVVQVFLVTTLTSAASAAVMDVIQNPLMIKDMLSQNLPKASNFYLSYILIQCLAAGAARLANFGDLIRHEIISKCIANPRRRFYRWRKLSKIHWGSEYPRFTNLGVIAISYSCIAPLILIFAGLGMLFISYIYRYGLIYVYDSGLDTMGLFYPRALTQLMTGLYIAEICLIGLFALKTAIPQLLLMVIFLIFTLLVHISLNDAVMPLLYNLPRTLALEKDLGHGSIAEDERPGDGTPQPASETTGGLAADYYDVSDNDDSDDFPNDPPNHDLDTDIQLRGIEGNSSLKYQITEWAKSLFKSTFKKPKPPPPPPNLSPQPQPESDLTFILTRIKNFLTPDPSRPPNPLLTFLHPEIYQDFRALQPRVNPEPGHVELPANYAKQAYWPPEIWTPAPRLWIPRDEARVSRQEVAHSKGVVAAFDRACRLVHPDFGGGETKGRKRGLWIGGGGMGRVECDFEESPLHEKRVVY</sequence>
<feature type="domain" description="CSC1/OSCA1-like N-terminal transmembrane" evidence="12">
    <location>
        <begin position="58"/>
        <end position="206"/>
    </location>
</feature>
<keyword evidence="7" id="KW-0175">Coiled coil</keyword>
<dbReference type="Pfam" id="PF14703">
    <property type="entry name" value="PHM7_cyt"/>
    <property type="match status" value="1"/>
</dbReference>
<feature type="transmembrane region" description="Helical" evidence="9">
    <location>
        <begin position="491"/>
        <end position="514"/>
    </location>
</feature>
<dbReference type="InterPro" id="IPR022257">
    <property type="entry name" value="PHM7_ext"/>
</dbReference>
<proteinExistence type="inferred from homology"/>
<keyword evidence="3" id="KW-0813">Transport</keyword>
<keyword evidence="4 9" id="KW-0812">Transmembrane</keyword>
<dbReference type="Pfam" id="PF12621">
    <property type="entry name" value="PHM7_ext"/>
    <property type="match status" value="1"/>
</dbReference>
<feature type="compositionally biased region" description="Acidic residues" evidence="8">
    <location>
        <begin position="840"/>
        <end position="851"/>
    </location>
</feature>
<evidence type="ECO:0000259" key="11">
    <source>
        <dbReference type="Pfam" id="PF12621"/>
    </source>
</evidence>
<dbReference type="InterPro" id="IPR032880">
    <property type="entry name" value="CSC1/OSCA1-like_N"/>
</dbReference>
<evidence type="ECO:0000259" key="13">
    <source>
        <dbReference type="Pfam" id="PF14703"/>
    </source>
</evidence>
<evidence type="ECO:0000313" key="15">
    <source>
        <dbReference type="Proteomes" id="UP001305647"/>
    </source>
</evidence>
<evidence type="ECO:0000259" key="12">
    <source>
        <dbReference type="Pfam" id="PF13967"/>
    </source>
</evidence>
<feature type="transmembrane region" description="Helical" evidence="9">
    <location>
        <begin position="630"/>
        <end position="648"/>
    </location>
</feature>
<dbReference type="GO" id="GO:0005227">
    <property type="term" value="F:calcium-activated cation channel activity"/>
    <property type="evidence" value="ECO:0007669"/>
    <property type="project" value="InterPro"/>
</dbReference>
<feature type="transmembrane region" description="Helical" evidence="9">
    <location>
        <begin position="185"/>
        <end position="204"/>
    </location>
</feature>
<dbReference type="AlphaFoldDB" id="A0AAN6PSY4"/>
<evidence type="ECO:0000256" key="3">
    <source>
        <dbReference type="ARBA" id="ARBA00022448"/>
    </source>
</evidence>
<evidence type="ECO:0000256" key="1">
    <source>
        <dbReference type="ARBA" id="ARBA00004141"/>
    </source>
</evidence>
<dbReference type="Proteomes" id="UP001305647">
    <property type="component" value="Unassembled WGS sequence"/>
</dbReference>
<feature type="region of interest" description="Disordered" evidence="8">
    <location>
        <begin position="18"/>
        <end position="52"/>
    </location>
</feature>
<comment type="subcellular location">
    <subcellularLocation>
        <location evidence="1">Membrane</location>
        <topology evidence="1">Multi-pass membrane protein</topology>
    </subcellularLocation>
</comment>
<dbReference type="GO" id="GO:0005886">
    <property type="term" value="C:plasma membrane"/>
    <property type="evidence" value="ECO:0007669"/>
    <property type="project" value="TreeGrafter"/>
</dbReference>
<feature type="domain" description="CSC1/OSCA1-like cytosolic" evidence="13">
    <location>
        <begin position="229"/>
        <end position="477"/>
    </location>
</feature>
<keyword evidence="5 9" id="KW-1133">Transmembrane helix</keyword>
<evidence type="ECO:0000256" key="8">
    <source>
        <dbReference type="SAM" id="MobiDB-lite"/>
    </source>
</evidence>
<dbReference type="InterPro" id="IPR003864">
    <property type="entry name" value="CSC1/OSCA1-like_7TM"/>
</dbReference>
<comment type="similarity">
    <text evidence="2">Belongs to the CSC1 (TC 1.A.17) family.</text>
</comment>
<feature type="compositionally biased region" description="Pro residues" evidence="8">
    <location>
        <begin position="895"/>
        <end position="907"/>
    </location>
</feature>
<dbReference type="InterPro" id="IPR045122">
    <property type="entry name" value="Csc1-like"/>
</dbReference>
<reference evidence="14" key="1">
    <citation type="journal article" date="2023" name="Mol. Phylogenet. Evol.">
        <title>Genome-scale phylogeny and comparative genomics of the fungal order Sordariales.</title>
        <authorList>
            <person name="Hensen N."/>
            <person name="Bonometti L."/>
            <person name="Westerberg I."/>
            <person name="Brannstrom I.O."/>
            <person name="Guillou S."/>
            <person name="Cros-Aarteil S."/>
            <person name="Calhoun S."/>
            <person name="Haridas S."/>
            <person name="Kuo A."/>
            <person name="Mondo S."/>
            <person name="Pangilinan J."/>
            <person name="Riley R."/>
            <person name="LaButti K."/>
            <person name="Andreopoulos B."/>
            <person name="Lipzen A."/>
            <person name="Chen C."/>
            <person name="Yan M."/>
            <person name="Daum C."/>
            <person name="Ng V."/>
            <person name="Clum A."/>
            <person name="Steindorff A."/>
            <person name="Ohm R.A."/>
            <person name="Martin F."/>
            <person name="Silar P."/>
            <person name="Natvig D.O."/>
            <person name="Lalanne C."/>
            <person name="Gautier V."/>
            <person name="Ament-Velasquez S.L."/>
            <person name="Kruys A."/>
            <person name="Hutchinson M.I."/>
            <person name="Powell A.J."/>
            <person name="Barry K."/>
            <person name="Miller A.N."/>
            <person name="Grigoriev I.V."/>
            <person name="Debuchy R."/>
            <person name="Gladieux P."/>
            <person name="Hiltunen Thoren M."/>
            <person name="Johannesson H."/>
        </authorList>
    </citation>
    <scope>NUCLEOTIDE SEQUENCE</scope>
    <source>
        <strain evidence="14">CBS 757.83</strain>
    </source>
</reference>
<dbReference type="InterPro" id="IPR027815">
    <property type="entry name" value="CSC1/OSCA1-like_cyt"/>
</dbReference>
<keyword evidence="6 9" id="KW-0472">Membrane</keyword>
<feature type="transmembrane region" description="Helical" evidence="9">
    <location>
        <begin position="742"/>
        <end position="763"/>
    </location>
</feature>
<evidence type="ECO:0000256" key="7">
    <source>
        <dbReference type="SAM" id="Coils"/>
    </source>
</evidence>
<feature type="coiled-coil region" evidence="7">
    <location>
        <begin position="267"/>
        <end position="294"/>
    </location>
</feature>
<organism evidence="14 15">
    <name type="scientific">Parathielavia hyrcaniae</name>
    <dbReference type="NCBI Taxonomy" id="113614"/>
    <lineage>
        <taxon>Eukaryota</taxon>
        <taxon>Fungi</taxon>
        <taxon>Dikarya</taxon>
        <taxon>Ascomycota</taxon>
        <taxon>Pezizomycotina</taxon>
        <taxon>Sordariomycetes</taxon>
        <taxon>Sordariomycetidae</taxon>
        <taxon>Sordariales</taxon>
        <taxon>Chaetomiaceae</taxon>
        <taxon>Parathielavia</taxon>
    </lineage>
</organism>
<evidence type="ECO:0000259" key="10">
    <source>
        <dbReference type="Pfam" id="PF02714"/>
    </source>
</evidence>
<feature type="transmembrane region" description="Helical" evidence="9">
    <location>
        <begin position="585"/>
        <end position="610"/>
    </location>
</feature>
<feature type="transmembrane region" description="Helical" evidence="9">
    <location>
        <begin position="526"/>
        <end position="553"/>
    </location>
</feature>
<feature type="transmembrane region" description="Helical" evidence="9">
    <location>
        <begin position="138"/>
        <end position="158"/>
    </location>
</feature>
<feature type="transmembrane region" description="Helical" evidence="9">
    <location>
        <begin position="695"/>
        <end position="722"/>
    </location>
</feature>
<dbReference type="EMBL" id="MU863682">
    <property type="protein sequence ID" value="KAK4097188.1"/>
    <property type="molecule type" value="Genomic_DNA"/>
</dbReference>
<protein>
    <submittedName>
        <fullName evidence="14">DUF221-domain-containing protein</fullName>
    </submittedName>
</protein>